<keyword evidence="2" id="KW-1185">Reference proteome</keyword>
<comment type="caution">
    <text evidence="1">The sequence shown here is derived from an EMBL/GenBank/DDBJ whole genome shotgun (WGS) entry which is preliminary data.</text>
</comment>
<evidence type="ECO:0000313" key="1">
    <source>
        <dbReference type="EMBL" id="KAJ8666775.1"/>
    </source>
</evidence>
<gene>
    <name evidence="1" type="ORF">QAD02_008437</name>
</gene>
<proteinExistence type="predicted"/>
<sequence>MVDKGFDIETECLENHIQLIIPPKLRKREQMPRDEVLRTNKIAAARVHVERTIQRIKLWDIVRSKVQWILIPYIDDIFTIVGSSVNYQNPILADNKYEMNP</sequence>
<protein>
    <submittedName>
        <fullName evidence="1">Uncharacterized protein</fullName>
    </submittedName>
</protein>
<evidence type="ECO:0000313" key="2">
    <source>
        <dbReference type="Proteomes" id="UP001239111"/>
    </source>
</evidence>
<organism evidence="1 2">
    <name type="scientific">Eretmocerus hayati</name>
    <dbReference type="NCBI Taxonomy" id="131215"/>
    <lineage>
        <taxon>Eukaryota</taxon>
        <taxon>Metazoa</taxon>
        <taxon>Ecdysozoa</taxon>
        <taxon>Arthropoda</taxon>
        <taxon>Hexapoda</taxon>
        <taxon>Insecta</taxon>
        <taxon>Pterygota</taxon>
        <taxon>Neoptera</taxon>
        <taxon>Endopterygota</taxon>
        <taxon>Hymenoptera</taxon>
        <taxon>Apocrita</taxon>
        <taxon>Proctotrupomorpha</taxon>
        <taxon>Chalcidoidea</taxon>
        <taxon>Aphelinidae</taxon>
        <taxon>Aphelininae</taxon>
        <taxon>Eretmocerus</taxon>
    </lineage>
</organism>
<dbReference type="Proteomes" id="UP001239111">
    <property type="component" value="Chromosome 4"/>
</dbReference>
<accession>A0ACC2N6F0</accession>
<reference evidence="1" key="1">
    <citation type="submission" date="2023-04" db="EMBL/GenBank/DDBJ databases">
        <title>A chromosome-level genome assembly of the parasitoid wasp Eretmocerus hayati.</title>
        <authorList>
            <person name="Zhong Y."/>
            <person name="Liu S."/>
            <person name="Liu Y."/>
        </authorList>
    </citation>
    <scope>NUCLEOTIDE SEQUENCE</scope>
    <source>
        <strain evidence="1">ZJU_SS_LIU_2023</strain>
    </source>
</reference>
<name>A0ACC2N6F0_9HYME</name>
<dbReference type="EMBL" id="CM056744">
    <property type="protein sequence ID" value="KAJ8666775.1"/>
    <property type="molecule type" value="Genomic_DNA"/>
</dbReference>